<dbReference type="PANTHER" id="PTHR42801">
    <property type="entry name" value="THIOREDOXIN-DEPENDENT PEROXIDE REDUCTASE"/>
    <property type="match status" value="1"/>
</dbReference>
<keyword evidence="3" id="KW-0575">Peroxidase</keyword>
<keyword evidence="4" id="KW-0049">Antioxidant</keyword>
<evidence type="ECO:0000259" key="12">
    <source>
        <dbReference type="PROSITE" id="PS51352"/>
    </source>
</evidence>
<keyword evidence="6" id="KW-1015">Disulfide bond</keyword>
<comment type="subcellular location">
    <subcellularLocation>
        <location evidence="1">Plastid</location>
        <location evidence="1">Chloroplast thylakoid lumen</location>
    </subcellularLocation>
</comment>
<evidence type="ECO:0000256" key="6">
    <source>
        <dbReference type="ARBA" id="ARBA00023157"/>
    </source>
</evidence>
<reference evidence="13" key="2">
    <citation type="journal article" date="2014" name="BMC Genomics">
        <title>An improved genome of the model marine alga Ostreococcus tauri unfolds by assessing Illumina de novo assemblies.</title>
        <authorList>
            <person name="Blanc-Mathieu R."/>
            <person name="Verhelst B."/>
            <person name="Derelle E."/>
            <person name="Rombauts S."/>
            <person name="Bouget F.Y."/>
            <person name="Carre I."/>
            <person name="Chateau A."/>
            <person name="Eyre-Walker A."/>
            <person name="Grimsley N."/>
            <person name="Moreau H."/>
            <person name="Piegu B."/>
            <person name="Rivals E."/>
            <person name="Schackwitz W."/>
            <person name="Van de Peer Y."/>
            <person name="Piganeau G."/>
        </authorList>
    </citation>
    <scope>NUCLEOTIDE SEQUENCE</scope>
    <source>
        <strain evidence="13">RCC4221</strain>
    </source>
</reference>
<dbReference type="GO" id="GO:0034599">
    <property type="term" value="P:cellular response to oxidative stress"/>
    <property type="evidence" value="ECO:0007669"/>
    <property type="project" value="TreeGrafter"/>
</dbReference>
<dbReference type="InterPro" id="IPR013766">
    <property type="entry name" value="Thioredoxin_domain"/>
</dbReference>
<dbReference type="OrthoDB" id="338622at2759"/>
<dbReference type="Gene3D" id="3.40.30.10">
    <property type="entry name" value="Glutaredoxin"/>
    <property type="match status" value="1"/>
</dbReference>
<evidence type="ECO:0000313" key="13">
    <source>
        <dbReference type="EMBL" id="CAL58454.1"/>
    </source>
</evidence>
<reference evidence="13 15" key="1">
    <citation type="journal article" date="2006" name="Proc. Natl. Acad. Sci. U.S.A.">
        <title>Genome analysis of the smallest free-living eukaryote Ostreococcus tauri unveils many unique features.</title>
        <authorList>
            <person name="Derelle E."/>
            <person name="Ferraz C."/>
            <person name="Rombauts S."/>
            <person name="Rouze P."/>
            <person name="Worden A.Z."/>
            <person name="Robbens S."/>
            <person name="Partensky F."/>
            <person name="Degroeve S."/>
            <person name="Echeynie S."/>
            <person name="Cooke R."/>
            <person name="Saeys Y."/>
            <person name="Wuyts J."/>
            <person name="Jabbari K."/>
            <person name="Bowler C."/>
            <person name="Panaud O."/>
            <person name="Piegu B."/>
            <person name="Ball S.G."/>
            <person name="Ral J.-P."/>
            <person name="Bouget F.-Y."/>
            <person name="Piganeau G."/>
            <person name="De Baets B."/>
            <person name="Picard A."/>
            <person name="Delseny M."/>
            <person name="Demaille J."/>
            <person name="Van de Peer Y."/>
            <person name="Moreau H."/>
        </authorList>
    </citation>
    <scope>NUCLEOTIDE SEQUENCE [LARGE SCALE GENOMIC DNA]</scope>
    <source>
        <strain evidence="13 15">OTTH0595</strain>
    </source>
</reference>
<dbReference type="InterPro" id="IPR036249">
    <property type="entry name" value="Thioredoxin-like_sf"/>
</dbReference>
<reference evidence="14" key="3">
    <citation type="submission" date="2017-04" db="EMBL/GenBank/DDBJ databases">
        <title>Population genomics of picophytoplankton unveils novel chromosome hypervariability.</title>
        <authorList>
            <consortium name="DOE Joint Genome Institute"/>
            <person name="Blanc-Mathieu R."/>
            <person name="Krasovec M."/>
            <person name="Hebrard M."/>
            <person name="Yau S."/>
            <person name="Desgranges E."/>
            <person name="Martin J."/>
            <person name="Schackwitz W."/>
            <person name="Kuo A."/>
            <person name="Salin G."/>
            <person name="Donnadieu C."/>
            <person name="Desdevises Y."/>
            <person name="Sanchez-Ferandin S."/>
            <person name="Moreau H."/>
            <person name="Rivals E."/>
            <person name="Grigoriev I.V."/>
            <person name="Grimsley N."/>
            <person name="Eyre-Walker A."/>
            <person name="Piganeau G."/>
        </authorList>
    </citation>
    <scope>NUCLEOTIDE SEQUENCE [LARGE SCALE GENOMIC DNA]</scope>
    <source>
        <strain evidence="14">RCC 1115</strain>
    </source>
</reference>
<dbReference type="Pfam" id="PF00578">
    <property type="entry name" value="AhpC-TSA"/>
    <property type="match status" value="1"/>
</dbReference>
<dbReference type="Proteomes" id="UP000009170">
    <property type="component" value="Unassembled WGS sequence"/>
</dbReference>
<dbReference type="GO" id="GO:0045454">
    <property type="term" value="P:cell redox homeostasis"/>
    <property type="evidence" value="ECO:0007669"/>
    <property type="project" value="TreeGrafter"/>
</dbReference>
<evidence type="ECO:0000256" key="2">
    <source>
        <dbReference type="ARBA" id="ARBA00013017"/>
    </source>
</evidence>
<dbReference type="InParanoid" id="Q00T10"/>
<dbReference type="PROSITE" id="PS51352">
    <property type="entry name" value="THIOREDOXIN_2"/>
    <property type="match status" value="1"/>
</dbReference>
<dbReference type="CDD" id="cd03017">
    <property type="entry name" value="PRX_BCP"/>
    <property type="match status" value="1"/>
</dbReference>
<accession>A0A1Y5I6U1</accession>
<keyword evidence="15" id="KW-1185">Reference proteome</keyword>
<dbReference type="KEGG" id="ota:OT_ostta18g00060"/>
<proteinExistence type="inferred from homology"/>
<dbReference type="RefSeq" id="XP_003084038.1">
    <property type="nucleotide sequence ID" value="XM_003083990.1"/>
</dbReference>
<evidence type="ECO:0000256" key="1">
    <source>
        <dbReference type="ARBA" id="ARBA00004456"/>
    </source>
</evidence>
<dbReference type="GO" id="GO:0009543">
    <property type="term" value="C:chloroplast thylakoid lumen"/>
    <property type="evidence" value="ECO:0007669"/>
    <property type="project" value="UniProtKB-SubCell"/>
</dbReference>
<dbReference type="SUPFAM" id="SSF52833">
    <property type="entry name" value="Thioredoxin-like"/>
    <property type="match status" value="1"/>
</dbReference>
<name>Q00T10_OSTTA</name>
<evidence type="ECO:0000256" key="3">
    <source>
        <dbReference type="ARBA" id="ARBA00022559"/>
    </source>
</evidence>
<dbReference type="PANTHER" id="PTHR42801:SF4">
    <property type="entry name" value="AHPC_TSA FAMILY PROTEIN"/>
    <property type="match status" value="1"/>
</dbReference>
<dbReference type="InterPro" id="IPR050924">
    <property type="entry name" value="Peroxiredoxin_BCP/PrxQ"/>
</dbReference>
<evidence type="ECO:0000256" key="8">
    <source>
        <dbReference type="ARBA" id="ARBA00032824"/>
    </source>
</evidence>
<accession>Q00T10</accession>
<dbReference type="STRING" id="70448.Q00T10"/>
<protein>
    <recommendedName>
        <fullName evidence="2">thioredoxin-dependent peroxiredoxin</fullName>
        <ecNumber evidence="2">1.11.1.24</ecNumber>
    </recommendedName>
    <alternativeName>
        <fullName evidence="8">Thioredoxin peroxidase</fullName>
    </alternativeName>
    <alternativeName>
        <fullName evidence="10">Thioredoxin-dependent peroxiredoxin Q</fullName>
    </alternativeName>
</protein>
<feature type="domain" description="Thioredoxin" evidence="12">
    <location>
        <begin position="70"/>
        <end position="228"/>
    </location>
</feature>
<evidence type="ECO:0000256" key="5">
    <source>
        <dbReference type="ARBA" id="ARBA00023002"/>
    </source>
</evidence>
<evidence type="ECO:0000313" key="15">
    <source>
        <dbReference type="Proteomes" id="UP000009170"/>
    </source>
</evidence>
<gene>
    <name evidence="14" type="ORF">BE221DRAFT_77619</name>
    <name evidence="13" type="ORF">OT_ostta18g00060</name>
</gene>
<evidence type="ECO:0000313" key="14">
    <source>
        <dbReference type="EMBL" id="OUS45258.1"/>
    </source>
</evidence>
<dbReference type="FunCoup" id="Q00T10">
    <property type="interactions" value="556"/>
</dbReference>
<evidence type="ECO:0000256" key="4">
    <source>
        <dbReference type="ARBA" id="ARBA00022862"/>
    </source>
</evidence>
<comment type="catalytic activity">
    <reaction evidence="11">
        <text>a hydroperoxide + [thioredoxin]-dithiol = an alcohol + [thioredoxin]-disulfide + H2O</text>
        <dbReference type="Rhea" id="RHEA:62620"/>
        <dbReference type="Rhea" id="RHEA-COMP:10698"/>
        <dbReference type="Rhea" id="RHEA-COMP:10700"/>
        <dbReference type="ChEBI" id="CHEBI:15377"/>
        <dbReference type="ChEBI" id="CHEBI:29950"/>
        <dbReference type="ChEBI" id="CHEBI:30879"/>
        <dbReference type="ChEBI" id="CHEBI:35924"/>
        <dbReference type="ChEBI" id="CHEBI:50058"/>
        <dbReference type="EC" id="1.11.1.24"/>
    </reaction>
</comment>
<dbReference type="GO" id="GO:0008379">
    <property type="term" value="F:thioredoxin peroxidase activity"/>
    <property type="evidence" value="ECO:0007669"/>
    <property type="project" value="TreeGrafter"/>
</dbReference>
<dbReference type="EMBL" id="CAID01000018">
    <property type="protein sequence ID" value="CAL58454.1"/>
    <property type="molecule type" value="Genomic_DNA"/>
</dbReference>
<dbReference type="OMA" id="PKKFMGK"/>
<accession>A0A454Y6I0</accession>
<dbReference type="InterPro" id="IPR000866">
    <property type="entry name" value="AhpC/TSA"/>
</dbReference>
<evidence type="ECO:0000256" key="10">
    <source>
        <dbReference type="ARBA" id="ARBA00042163"/>
    </source>
</evidence>
<keyword evidence="7" id="KW-0676">Redox-active center</keyword>
<dbReference type="EC" id="1.11.1.24" evidence="2"/>
<comment type="similarity">
    <text evidence="9">Belongs to the peroxiredoxin family. BCP/PrxQ subfamily.</text>
</comment>
<dbReference type="GeneID" id="9838180"/>
<sequence>MSYSCLSVVASTRAVVASTRARTGRARRASARVEASGDDAVKVIDRRAVLRGALSLAALDVLAPSRARAVNIGDKAPDFTLRGTKGASVHLGDVLNEQKFTVVYFYNQDGSPGCSVEAQRFEAAIPEFAKREARVLGISMDSLDKHEQFCADKGLKSFTLLSDGDGSVSESYGADLKIPIFGRFSDRQTFLVDGNGTIINHWLERDQSMASVKTTAHVEQILNAIDAA</sequence>
<organism evidence="13 15">
    <name type="scientific">Ostreococcus tauri</name>
    <name type="common">Marine green alga</name>
    <dbReference type="NCBI Taxonomy" id="70448"/>
    <lineage>
        <taxon>Eukaryota</taxon>
        <taxon>Viridiplantae</taxon>
        <taxon>Chlorophyta</taxon>
        <taxon>Mamiellophyceae</taxon>
        <taxon>Mamiellales</taxon>
        <taxon>Bathycoccaceae</taxon>
        <taxon>Ostreococcus</taxon>
    </lineage>
</organism>
<dbReference type="EMBL" id="KZ155791">
    <property type="protein sequence ID" value="OUS45258.1"/>
    <property type="molecule type" value="Genomic_DNA"/>
</dbReference>
<evidence type="ECO:0000256" key="11">
    <source>
        <dbReference type="ARBA" id="ARBA00049091"/>
    </source>
</evidence>
<keyword evidence="5" id="KW-0560">Oxidoreductase</keyword>
<dbReference type="Proteomes" id="UP000195557">
    <property type="component" value="Unassembled WGS sequence"/>
</dbReference>
<evidence type="ECO:0000256" key="9">
    <source>
        <dbReference type="ARBA" id="ARBA00038489"/>
    </source>
</evidence>
<dbReference type="AlphaFoldDB" id="Q00T10"/>
<evidence type="ECO:0000256" key="7">
    <source>
        <dbReference type="ARBA" id="ARBA00023284"/>
    </source>
</evidence>